<keyword evidence="2" id="KW-1185">Reference proteome</keyword>
<comment type="caution">
    <text evidence="1">The sequence shown here is derived from an EMBL/GenBank/DDBJ whole genome shotgun (WGS) entry which is preliminary data.</text>
</comment>
<name>F3PN44_9BACE</name>
<dbReference type="AlphaFoldDB" id="F3PN44"/>
<dbReference type="STRING" id="763034.HMPREF9446_00130"/>
<dbReference type="eggNOG" id="COG1649">
    <property type="taxonomic scope" value="Bacteria"/>
</dbReference>
<dbReference type="PANTHER" id="PTHR43405">
    <property type="entry name" value="GLYCOSYL HYDROLASE DIGH"/>
    <property type="match status" value="1"/>
</dbReference>
<dbReference type="InterPro" id="IPR052177">
    <property type="entry name" value="Divisome_Glycosyl_Hydrolase"/>
</dbReference>
<dbReference type="PANTHER" id="PTHR43405:SF1">
    <property type="entry name" value="GLYCOSYL HYDROLASE DIGH"/>
    <property type="match status" value="1"/>
</dbReference>
<accession>F3PN44</accession>
<organism evidence="1 2">
    <name type="scientific">Bacteroides fluxus YIT 12057</name>
    <dbReference type="NCBI Taxonomy" id="763034"/>
    <lineage>
        <taxon>Bacteria</taxon>
        <taxon>Pseudomonadati</taxon>
        <taxon>Bacteroidota</taxon>
        <taxon>Bacteroidia</taxon>
        <taxon>Bacteroidales</taxon>
        <taxon>Bacteroidaceae</taxon>
        <taxon>Bacteroides</taxon>
    </lineage>
</organism>
<dbReference type="Gene3D" id="2.60.40.10">
    <property type="entry name" value="Immunoglobulins"/>
    <property type="match status" value="1"/>
</dbReference>
<dbReference type="EMBL" id="AFBN01000004">
    <property type="protein sequence ID" value="EGF59836.1"/>
    <property type="molecule type" value="Genomic_DNA"/>
</dbReference>
<evidence type="ECO:0000313" key="2">
    <source>
        <dbReference type="Proteomes" id="UP000003416"/>
    </source>
</evidence>
<reference evidence="1 2" key="1">
    <citation type="submission" date="2011-02" db="EMBL/GenBank/DDBJ databases">
        <authorList>
            <person name="Weinstock G."/>
            <person name="Sodergren E."/>
            <person name="Clifton S."/>
            <person name="Fulton L."/>
            <person name="Fulton B."/>
            <person name="Courtney L."/>
            <person name="Fronick C."/>
            <person name="Harrison M."/>
            <person name="Strong C."/>
            <person name="Farmer C."/>
            <person name="Delahaunty K."/>
            <person name="Markovic C."/>
            <person name="Hall O."/>
            <person name="Minx P."/>
            <person name="Tomlinson C."/>
            <person name="Mitreva M."/>
            <person name="Hou S."/>
            <person name="Chen J."/>
            <person name="Wollam A."/>
            <person name="Pepin K.H."/>
            <person name="Johnson M."/>
            <person name="Bhonagiri V."/>
            <person name="Zhang X."/>
            <person name="Suruliraj S."/>
            <person name="Warren W."/>
            <person name="Chinwalla A."/>
            <person name="Mardis E.R."/>
            <person name="Wilson R.K."/>
        </authorList>
    </citation>
    <scope>NUCLEOTIDE SEQUENCE [LARGE SCALE GENOMIC DNA]</scope>
    <source>
        <strain evidence="1 2">YIT 12057</strain>
    </source>
</reference>
<sequence length="195" mass="22465">MMYFRENGFYPFALDWKEQSNGRQIIPGLGIYFLHPDEGNWTVDEIERQINFIRAQGLAGEAHYRVKYLMDNTQELYDILEESYYTAPALQPAMPWIDNVPPTAPSNLSTEQQAEGYTLLRWQPSTDNDRRNAPTYVVYGSDTYPVDTSNPENILAQRVQGTEYIYAPIRPWAARKYFAVTATDRCGNESQACQL</sequence>
<proteinExistence type="predicted"/>
<dbReference type="InterPro" id="IPR013783">
    <property type="entry name" value="Ig-like_fold"/>
</dbReference>
<dbReference type="HOGENOM" id="CLU_1393882_0_0_10"/>
<gene>
    <name evidence="1" type="ORF">HMPREF9446_00130</name>
</gene>
<evidence type="ECO:0000313" key="1">
    <source>
        <dbReference type="EMBL" id="EGF59836.1"/>
    </source>
</evidence>
<dbReference type="Proteomes" id="UP000003416">
    <property type="component" value="Unassembled WGS sequence"/>
</dbReference>
<protein>
    <submittedName>
        <fullName evidence="1">Conserved domain protein</fullName>
    </submittedName>
</protein>